<gene>
    <name evidence="1" type="ORF">GCM10009410_00310</name>
</gene>
<reference evidence="2" key="1">
    <citation type="journal article" date="2019" name="Int. J. Syst. Evol. Microbiol.">
        <title>The Global Catalogue of Microorganisms (GCM) 10K type strain sequencing project: providing services to taxonomists for standard genome sequencing and annotation.</title>
        <authorList>
            <consortium name="The Broad Institute Genomics Platform"/>
            <consortium name="The Broad Institute Genome Sequencing Center for Infectious Disease"/>
            <person name="Wu L."/>
            <person name="Ma J."/>
        </authorList>
    </citation>
    <scope>NUCLEOTIDE SEQUENCE [LARGE SCALE GENOMIC DNA]</scope>
    <source>
        <strain evidence="2">JCM 32305</strain>
    </source>
</reference>
<organism evidence="1 2">
    <name type="scientific">Shewanella ulleungensis</name>
    <dbReference type="NCBI Taxonomy" id="2282699"/>
    <lineage>
        <taxon>Bacteria</taxon>
        <taxon>Pseudomonadati</taxon>
        <taxon>Pseudomonadota</taxon>
        <taxon>Gammaproteobacteria</taxon>
        <taxon>Alteromonadales</taxon>
        <taxon>Shewanellaceae</taxon>
        <taxon>Shewanella</taxon>
    </lineage>
</organism>
<evidence type="ECO:0000313" key="1">
    <source>
        <dbReference type="EMBL" id="GGP72832.1"/>
    </source>
</evidence>
<proteinExistence type="predicted"/>
<sequence length="53" mass="6222">MLKTKKPLLNAIRAFLMVNKLDYLIPYTEEIIVGYWSWPNNHIKVVGLRIGNH</sequence>
<accession>A0ABQ2QCK0</accession>
<keyword evidence="2" id="KW-1185">Reference proteome</keyword>
<protein>
    <submittedName>
        <fullName evidence="1">Uncharacterized protein</fullName>
    </submittedName>
</protein>
<dbReference type="EMBL" id="BMQW01000001">
    <property type="protein sequence ID" value="GGP72832.1"/>
    <property type="molecule type" value="Genomic_DNA"/>
</dbReference>
<name>A0ABQ2QCK0_9GAMM</name>
<evidence type="ECO:0000313" key="2">
    <source>
        <dbReference type="Proteomes" id="UP000654004"/>
    </source>
</evidence>
<dbReference type="Proteomes" id="UP000654004">
    <property type="component" value="Unassembled WGS sequence"/>
</dbReference>
<comment type="caution">
    <text evidence="1">The sequence shown here is derived from an EMBL/GenBank/DDBJ whole genome shotgun (WGS) entry which is preliminary data.</text>
</comment>